<dbReference type="InterPro" id="IPR018713">
    <property type="entry name" value="MPAB/Lcp_cat_dom"/>
</dbReference>
<gene>
    <name evidence="3" type="ORF">EF294_14390</name>
</gene>
<name>A0A3N4G8F3_9ACTN</name>
<dbReference type="PANTHER" id="PTHR36151">
    <property type="entry name" value="BLR2777 PROTEIN"/>
    <property type="match status" value="1"/>
</dbReference>
<evidence type="ECO:0000313" key="3">
    <source>
        <dbReference type="EMBL" id="RPA59013.1"/>
    </source>
</evidence>
<keyword evidence="4" id="KW-1185">Reference proteome</keyword>
<evidence type="ECO:0000259" key="2">
    <source>
        <dbReference type="Pfam" id="PF09995"/>
    </source>
</evidence>
<protein>
    <submittedName>
        <fullName evidence="3">DUF2236 domain-containing protein</fullName>
    </submittedName>
</protein>
<organism evidence="3 4">
    <name type="scientific">Gordonia oryzae</name>
    <dbReference type="NCBI Taxonomy" id="2487349"/>
    <lineage>
        <taxon>Bacteria</taxon>
        <taxon>Bacillati</taxon>
        <taxon>Actinomycetota</taxon>
        <taxon>Actinomycetes</taxon>
        <taxon>Mycobacteriales</taxon>
        <taxon>Gordoniaceae</taxon>
        <taxon>Gordonia</taxon>
    </lineage>
</organism>
<dbReference type="GO" id="GO:0016491">
    <property type="term" value="F:oxidoreductase activity"/>
    <property type="evidence" value="ECO:0007669"/>
    <property type="project" value="InterPro"/>
</dbReference>
<sequence length="324" mass="35800">MTTQDAAALGDSGPLGNSAALGDSPLAHDSALEANLAAPAPDTEFLPRAARMSRAELDALPAANMEMLGIATLAGPANVIMQLALPAVGYGVYESRVDSGNLFKHPVKRTRTTLAYLAVAASGDPTVRKAYRRAVGRSHAKVRSTPESPVKYNAFDPELQLWVAACLYKGWEDVQRIFGDPDAITEQAYQAGAVMGTTLQMPREMWPATRADFDEYWNGMIDRLEIDPVIGEHLMSIARMEFAHPIVSRLFGWHSEIFTLGFLPEGFRAAMGIEMKPWQQQFFDVHNAIARSIIQRLPKPLRAFPFNLLLADVKWRIRTKRPLV</sequence>
<dbReference type="AlphaFoldDB" id="A0A3N4G8F3"/>
<dbReference type="Pfam" id="PF09995">
    <property type="entry name" value="MPAB_Lcp_cat"/>
    <property type="match status" value="1"/>
</dbReference>
<dbReference type="RefSeq" id="WP_123931210.1">
    <property type="nucleotide sequence ID" value="NZ_JBPSDP010000010.1"/>
</dbReference>
<feature type="domain" description="ER-bound oxygenase mpaB/mpaB'/Rubber oxygenase catalytic" evidence="2">
    <location>
        <begin position="68"/>
        <end position="281"/>
    </location>
</feature>
<proteinExistence type="predicted"/>
<dbReference type="OrthoDB" id="3422701at2"/>
<reference evidence="3 4" key="1">
    <citation type="submission" date="2018-11" db="EMBL/GenBank/DDBJ databases">
        <title>Draft genome sequence of Gordonia sp. RS15-1S isolated from rice stems.</title>
        <authorList>
            <person name="Muangham S."/>
        </authorList>
    </citation>
    <scope>NUCLEOTIDE SEQUENCE [LARGE SCALE GENOMIC DNA]</scope>
    <source>
        <strain evidence="3 4">RS15-1S</strain>
    </source>
</reference>
<evidence type="ECO:0000313" key="4">
    <source>
        <dbReference type="Proteomes" id="UP000267536"/>
    </source>
</evidence>
<dbReference type="EMBL" id="RKMH01000010">
    <property type="protein sequence ID" value="RPA59013.1"/>
    <property type="molecule type" value="Genomic_DNA"/>
</dbReference>
<dbReference type="Proteomes" id="UP000267536">
    <property type="component" value="Unassembled WGS sequence"/>
</dbReference>
<dbReference type="PANTHER" id="PTHR36151:SF3">
    <property type="entry name" value="ER-BOUND OXYGENASE MPAB_MPAB'_RUBBER OXYGENASE CATALYTIC DOMAIN-CONTAINING PROTEIN"/>
    <property type="match status" value="1"/>
</dbReference>
<evidence type="ECO:0000256" key="1">
    <source>
        <dbReference type="SAM" id="MobiDB-lite"/>
    </source>
</evidence>
<comment type="caution">
    <text evidence="3">The sequence shown here is derived from an EMBL/GenBank/DDBJ whole genome shotgun (WGS) entry which is preliminary data.</text>
</comment>
<accession>A0A3N4G8F3</accession>
<feature type="region of interest" description="Disordered" evidence="1">
    <location>
        <begin position="1"/>
        <end position="24"/>
    </location>
</feature>